<dbReference type="AlphaFoldDB" id="A0A149PHU3"/>
<protein>
    <submittedName>
        <fullName evidence="1">Uncharacterized protein</fullName>
    </submittedName>
</protein>
<keyword evidence="2" id="KW-1185">Reference proteome</keyword>
<evidence type="ECO:0000313" key="1">
    <source>
        <dbReference type="EMBL" id="KXU84446.1"/>
    </source>
</evidence>
<proteinExistence type="predicted"/>
<organism evidence="1 2">
    <name type="scientific">Paraburkholderia monticola</name>
    <dbReference type="NCBI Taxonomy" id="1399968"/>
    <lineage>
        <taxon>Bacteria</taxon>
        <taxon>Pseudomonadati</taxon>
        <taxon>Pseudomonadota</taxon>
        <taxon>Betaproteobacteria</taxon>
        <taxon>Burkholderiales</taxon>
        <taxon>Burkholderiaceae</taxon>
        <taxon>Paraburkholderia</taxon>
    </lineage>
</organism>
<reference evidence="1 2" key="1">
    <citation type="journal article" date="2015" name="Int. J. Syst. Evol. Microbiol.">
        <title>Burkholderia monticola sp. nov., isolated from mountain soil.</title>
        <authorList>
            <person name="Baek I."/>
            <person name="Seo B."/>
            <person name="Lee I."/>
            <person name="Yi H."/>
            <person name="Chun J."/>
        </authorList>
    </citation>
    <scope>NUCLEOTIDE SEQUENCE [LARGE SCALE GENOMIC DNA]</scope>
    <source>
        <strain evidence="1 2">JC2948</strain>
    </source>
</reference>
<evidence type="ECO:0000313" key="2">
    <source>
        <dbReference type="Proteomes" id="UP000075613"/>
    </source>
</evidence>
<gene>
    <name evidence="1" type="ORF">CI15_23570</name>
</gene>
<accession>A0A149PHU3</accession>
<dbReference type="EMBL" id="LRBG01000036">
    <property type="protein sequence ID" value="KXU84446.1"/>
    <property type="molecule type" value="Genomic_DNA"/>
</dbReference>
<dbReference type="Proteomes" id="UP000075613">
    <property type="component" value="Unassembled WGS sequence"/>
</dbReference>
<comment type="caution">
    <text evidence="1">The sequence shown here is derived from an EMBL/GenBank/DDBJ whole genome shotgun (WGS) entry which is preliminary data.</text>
</comment>
<name>A0A149PHU3_9BURK</name>
<sequence>MPAAFLNADKLSIRLADSTLEYEPLLLARHASRLAELVDKCLALRKDIRELEVLSVKSLTDYELFESTSGLDEQLEVLRLQTNSKNVEASGFEKAIAIFGDTSVEKGLTEISRGKQLGLQADVDDCTKMEKLITQRWANLRQYQEAYHARYTEPGNAHNFGQRAELLLRVLIVQMHEAVARAAAISSGVHVIYGQALEEFPHELTMQSLDDFALWALRALRELGRAADDEESAEIVLPLVQPWFGPNGSLIDMQTFKDAISGAKGKPISLPFEIRDDGMLDARTRIRAISLSFGNEYNPSSSGIDRNQTTDAFSRMFVKITTPEQIAEDGTSYRRSPVVLGNVCLHAAGSPLATADGATVENLRPFGKWTVDVHPLAVWKDSSIKTVSANRDDEAKMLEVRDFKLTLRTYVPGKIVPLPKLLQSQ</sequence>